<evidence type="ECO:0000313" key="3">
    <source>
        <dbReference type="EMBL" id="QKS59354.1"/>
    </source>
</evidence>
<organism evidence="2 5">
    <name type="scientific">Paenibacillus barcinonensis</name>
    <dbReference type="NCBI Taxonomy" id="198119"/>
    <lineage>
        <taxon>Bacteria</taxon>
        <taxon>Bacillati</taxon>
        <taxon>Bacillota</taxon>
        <taxon>Bacilli</taxon>
        <taxon>Bacillales</taxon>
        <taxon>Paenibacillaceae</taxon>
        <taxon>Paenibacillus</taxon>
    </lineage>
</organism>
<feature type="region of interest" description="Disordered" evidence="1">
    <location>
        <begin position="1"/>
        <end position="27"/>
    </location>
</feature>
<dbReference type="Proteomes" id="UP000509327">
    <property type="component" value="Chromosome"/>
</dbReference>
<dbReference type="GO" id="GO:0046718">
    <property type="term" value="P:symbiont entry into host cell"/>
    <property type="evidence" value="ECO:0007669"/>
    <property type="project" value="InterPro"/>
</dbReference>
<evidence type="ECO:0000313" key="4">
    <source>
        <dbReference type="EMBL" id="QKS59412.1"/>
    </source>
</evidence>
<dbReference type="AlphaFoldDB" id="A0A2V4VY87"/>
<protein>
    <submittedName>
        <fullName evidence="3">Tail fiber protein</fullName>
    </submittedName>
    <submittedName>
        <fullName evidence="2">Tail fiber-like repeat protein</fullName>
    </submittedName>
</protein>
<proteinExistence type="predicted"/>
<gene>
    <name evidence="2" type="ORF">DFQ00_101422</name>
    <name evidence="3" type="ORF">HUB98_26220</name>
    <name evidence="4" type="ORF">HUB98_26550</name>
</gene>
<dbReference type="Pfam" id="PF03406">
    <property type="entry name" value="Phage_fiber_2"/>
    <property type="match status" value="1"/>
</dbReference>
<dbReference type="EMBL" id="QJSW01000001">
    <property type="protein sequence ID" value="PYE52484.1"/>
    <property type="molecule type" value="Genomic_DNA"/>
</dbReference>
<evidence type="ECO:0000313" key="2">
    <source>
        <dbReference type="EMBL" id="PYE52484.1"/>
    </source>
</evidence>
<dbReference type="EMBL" id="CP054614">
    <property type="protein sequence ID" value="QKS59412.1"/>
    <property type="molecule type" value="Genomic_DNA"/>
</dbReference>
<reference evidence="2 5" key="1">
    <citation type="submission" date="2018-06" db="EMBL/GenBank/DDBJ databases">
        <title>Genomic Encyclopedia of Type Strains, Phase III (KMG-III): the genomes of soil and plant-associated and newly described type strains.</title>
        <authorList>
            <person name="Whitman W."/>
        </authorList>
    </citation>
    <scope>NUCLEOTIDE SEQUENCE [LARGE SCALE GENOMIC DNA]</scope>
    <source>
        <strain evidence="2 5">CECT 7022</strain>
    </source>
</reference>
<evidence type="ECO:0000256" key="1">
    <source>
        <dbReference type="SAM" id="MobiDB-lite"/>
    </source>
</evidence>
<dbReference type="GO" id="GO:0019062">
    <property type="term" value="P:virion attachment to host cell"/>
    <property type="evidence" value="ECO:0007669"/>
    <property type="project" value="InterPro"/>
</dbReference>
<evidence type="ECO:0000313" key="6">
    <source>
        <dbReference type="Proteomes" id="UP000509327"/>
    </source>
</evidence>
<dbReference type="OrthoDB" id="2667109at2"/>
<name>A0A2V4VY87_PAEBA</name>
<reference evidence="3 6" key="2">
    <citation type="submission" date="2020-06" db="EMBL/GenBank/DDBJ databases">
        <title>Complete genome of Paenibacillus barcinonensis KACC11450.</title>
        <authorList>
            <person name="Kim M."/>
            <person name="Park Y.-J."/>
            <person name="Shin J.-H."/>
        </authorList>
    </citation>
    <scope>NUCLEOTIDE SEQUENCE [LARGE SCALE GENOMIC DNA]</scope>
    <source>
        <strain evidence="3 6">KACC11450</strain>
    </source>
</reference>
<evidence type="ECO:0000313" key="5">
    <source>
        <dbReference type="Proteomes" id="UP000247790"/>
    </source>
</evidence>
<dbReference type="RefSeq" id="WP_110893643.1">
    <property type="nucleotide sequence ID" value="NZ_CP054614.1"/>
</dbReference>
<accession>A0A2V4VY87</accession>
<dbReference type="InterPro" id="IPR005068">
    <property type="entry name" value="Phage_lambda_Stf-r2"/>
</dbReference>
<keyword evidence="6" id="KW-1185">Reference proteome</keyword>
<dbReference type="EMBL" id="CP054614">
    <property type="protein sequence ID" value="QKS59354.1"/>
    <property type="molecule type" value="Genomic_DNA"/>
</dbReference>
<dbReference type="Proteomes" id="UP000247790">
    <property type="component" value="Unassembled WGS sequence"/>
</dbReference>
<sequence>MAFERKLPEWHATGVEPSETQKQTGFLPGMKPPAQWFNWFMNWMYLALKEFQEKAVEKSYVDSIAEELREEIGEADIPDASLIVKGKVQLSNKIDGESEELAVTEKALNDVRKTISKRNIWGSIE</sequence>